<evidence type="ECO:0000256" key="8">
    <source>
        <dbReference type="ARBA" id="ARBA00023136"/>
    </source>
</evidence>
<dbReference type="Proteomes" id="UP001521137">
    <property type="component" value="Unassembled WGS sequence"/>
</dbReference>
<dbReference type="InterPro" id="IPR045584">
    <property type="entry name" value="Pilin-like"/>
</dbReference>
<organism evidence="13 14">
    <name type="scientific">Paraglaciecola algarum</name>
    <dbReference type="NCBI Taxonomy" id="3050085"/>
    <lineage>
        <taxon>Bacteria</taxon>
        <taxon>Pseudomonadati</taxon>
        <taxon>Pseudomonadota</taxon>
        <taxon>Gammaproteobacteria</taxon>
        <taxon>Alteromonadales</taxon>
        <taxon>Alteromonadaceae</taxon>
        <taxon>Paraglaciecola</taxon>
    </lineage>
</organism>
<name>A0ABS9DA38_9ALTE</name>
<dbReference type="RefSeq" id="WP_235313932.1">
    <property type="nucleotide sequence ID" value="NZ_JAKGAS010000011.1"/>
</dbReference>
<evidence type="ECO:0000256" key="3">
    <source>
        <dbReference type="ARBA" id="ARBA00022475"/>
    </source>
</evidence>
<dbReference type="InterPro" id="IPR012902">
    <property type="entry name" value="N_methyl_site"/>
</dbReference>
<accession>A0ABS9DA38</accession>
<keyword evidence="3" id="KW-1003">Cell membrane</keyword>
<keyword evidence="6 11" id="KW-0812">Transmembrane</keyword>
<dbReference type="Gene3D" id="3.55.40.10">
    <property type="entry name" value="minor pseudopilin epsh domain"/>
    <property type="match status" value="1"/>
</dbReference>
<keyword evidence="8 11" id="KW-0472">Membrane</keyword>
<evidence type="ECO:0000256" key="4">
    <source>
        <dbReference type="ARBA" id="ARBA00022481"/>
    </source>
</evidence>
<evidence type="ECO:0000256" key="11">
    <source>
        <dbReference type="SAM" id="Phobius"/>
    </source>
</evidence>
<reference evidence="13 14" key="1">
    <citation type="submission" date="2022-01" db="EMBL/GenBank/DDBJ databases">
        <title>Paraglaciecola sp. G1-23.</title>
        <authorList>
            <person name="Jin M.S."/>
            <person name="Han D.M."/>
            <person name="Kim H.M."/>
            <person name="Jeon C.O."/>
        </authorList>
    </citation>
    <scope>NUCLEOTIDE SEQUENCE [LARGE SCALE GENOMIC DNA]</scope>
    <source>
        <strain evidence="13 14">G1-23</strain>
    </source>
</reference>
<dbReference type="SUPFAM" id="SSF54523">
    <property type="entry name" value="Pili subunits"/>
    <property type="match status" value="1"/>
</dbReference>
<dbReference type="NCBIfam" id="TIGR02532">
    <property type="entry name" value="IV_pilin_GFxxxE"/>
    <property type="match status" value="1"/>
</dbReference>
<sequence>MKHQNGVTLIELMITLAIVTIILTSVGPSIQSILIKNRIVAEINELSALVQYARHQAIDEQTLVTVCPSLDYTNCTTDWNNPKMAFIDSDNNAIRGATEELIVSVAAASDANLITSTQNSIIFEETGQANNAVEILLCHKDKSAEYARSITITLQGRVKMSTDSDKNGIYENAAGTPLTC</sequence>
<evidence type="ECO:0000256" key="10">
    <source>
        <dbReference type="ARBA" id="ARBA00030775"/>
    </source>
</evidence>
<evidence type="ECO:0000256" key="5">
    <source>
        <dbReference type="ARBA" id="ARBA00022519"/>
    </source>
</evidence>
<dbReference type="Pfam" id="PF07963">
    <property type="entry name" value="N_methyl"/>
    <property type="match status" value="1"/>
</dbReference>
<evidence type="ECO:0000313" key="14">
    <source>
        <dbReference type="Proteomes" id="UP001521137"/>
    </source>
</evidence>
<proteinExistence type="inferred from homology"/>
<comment type="caution">
    <text evidence="13">The sequence shown here is derived from an EMBL/GenBank/DDBJ whole genome shotgun (WGS) entry which is preliminary data.</text>
</comment>
<dbReference type="EMBL" id="JAKGAS010000011">
    <property type="protein sequence ID" value="MCF2949833.1"/>
    <property type="molecule type" value="Genomic_DNA"/>
</dbReference>
<comment type="similarity">
    <text evidence="9">Belongs to the GSP H family.</text>
</comment>
<evidence type="ECO:0000259" key="12">
    <source>
        <dbReference type="Pfam" id="PF12019"/>
    </source>
</evidence>
<keyword evidence="7 11" id="KW-1133">Transmembrane helix</keyword>
<evidence type="ECO:0000256" key="6">
    <source>
        <dbReference type="ARBA" id="ARBA00022692"/>
    </source>
</evidence>
<keyword evidence="5" id="KW-0997">Cell inner membrane</keyword>
<evidence type="ECO:0000313" key="13">
    <source>
        <dbReference type="EMBL" id="MCF2949833.1"/>
    </source>
</evidence>
<gene>
    <name evidence="13" type="ORF">L0668_17070</name>
</gene>
<evidence type="ECO:0000256" key="9">
    <source>
        <dbReference type="ARBA" id="ARBA00025772"/>
    </source>
</evidence>
<keyword evidence="4" id="KW-0488">Methylation</keyword>
<protein>
    <recommendedName>
        <fullName evidence="2">Type II secretion system protein H</fullName>
    </recommendedName>
    <alternativeName>
        <fullName evidence="10">General secretion pathway protein H</fullName>
    </alternativeName>
</protein>
<comment type="subcellular location">
    <subcellularLocation>
        <location evidence="1">Cell inner membrane</location>
        <topology evidence="1">Single-pass membrane protein</topology>
    </subcellularLocation>
</comment>
<feature type="domain" description="General secretion pathway GspH" evidence="12">
    <location>
        <begin position="43"/>
        <end position="156"/>
    </location>
</feature>
<dbReference type="InterPro" id="IPR022346">
    <property type="entry name" value="T2SS_GspH"/>
</dbReference>
<keyword evidence="14" id="KW-1185">Reference proteome</keyword>
<feature type="transmembrane region" description="Helical" evidence="11">
    <location>
        <begin position="6"/>
        <end position="26"/>
    </location>
</feature>
<evidence type="ECO:0000256" key="2">
    <source>
        <dbReference type="ARBA" id="ARBA00021549"/>
    </source>
</evidence>
<evidence type="ECO:0000256" key="7">
    <source>
        <dbReference type="ARBA" id="ARBA00022989"/>
    </source>
</evidence>
<dbReference type="Pfam" id="PF12019">
    <property type="entry name" value="GspH"/>
    <property type="match status" value="1"/>
</dbReference>
<evidence type="ECO:0000256" key="1">
    <source>
        <dbReference type="ARBA" id="ARBA00004377"/>
    </source>
</evidence>